<organism evidence="1 2">
    <name type="scientific">Morus notabilis</name>
    <dbReference type="NCBI Taxonomy" id="981085"/>
    <lineage>
        <taxon>Eukaryota</taxon>
        <taxon>Viridiplantae</taxon>
        <taxon>Streptophyta</taxon>
        <taxon>Embryophyta</taxon>
        <taxon>Tracheophyta</taxon>
        <taxon>Spermatophyta</taxon>
        <taxon>Magnoliopsida</taxon>
        <taxon>eudicotyledons</taxon>
        <taxon>Gunneridae</taxon>
        <taxon>Pentapetalae</taxon>
        <taxon>rosids</taxon>
        <taxon>fabids</taxon>
        <taxon>Rosales</taxon>
        <taxon>Moraceae</taxon>
        <taxon>Moreae</taxon>
        <taxon>Morus</taxon>
    </lineage>
</organism>
<name>W9SR93_9ROSA</name>
<dbReference type="EMBL" id="KE345949">
    <property type="protein sequence ID" value="EXC21754.1"/>
    <property type="molecule type" value="Genomic_DNA"/>
</dbReference>
<keyword evidence="2" id="KW-1185">Reference proteome</keyword>
<gene>
    <name evidence="1" type="ORF">L484_006468</name>
</gene>
<proteinExistence type="predicted"/>
<accession>W9SR93</accession>
<reference evidence="2" key="1">
    <citation type="submission" date="2013-01" db="EMBL/GenBank/DDBJ databases">
        <title>Draft Genome Sequence of a Mulberry Tree, Morus notabilis C.K. Schneid.</title>
        <authorList>
            <person name="He N."/>
            <person name="Zhao S."/>
        </authorList>
    </citation>
    <scope>NUCLEOTIDE SEQUENCE</scope>
</reference>
<dbReference type="AlphaFoldDB" id="W9SR93"/>
<protein>
    <submittedName>
        <fullName evidence="1">Uncharacterized protein</fullName>
    </submittedName>
</protein>
<dbReference type="Proteomes" id="UP000030645">
    <property type="component" value="Unassembled WGS sequence"/>
</dbReference>
<sequence>MASQSYLTASLHYMSVLGNGLARKFLLSSITSQPRNLGLFISYNSNLRVDLRNQKSSLGKGGGDTGTDLKATQTTKAVTDRTTAIL</sequence>
<evidence type="ECO:0000313" key="1">
    <source>
        <dbReference type="EMBL" id="EXC21754.1"/>
    </source>
</evidence>
<evidence type="ECO:0000313" key="2">
    <source>
        <dbReference type="Proteomes" id="UP000030645"/>
    </source>
</evidence>